<keyword evidence="2" id="KW-1185">Reference proteome</keyword>
<accession>A0A8H3J9M4</accession>
<gene>
    <name evidence="1" type="ORF">ALECFALPRED_010974</name>
</gene>
<dbReference type="EMBL" id="CAJPDR010000956">
    <property type="protein sequence ID" value="CAF9943271.1"/>
    <property type="molecule type" value="Genomic_DNA"/>
</dbReference>
<comment type="caution">
    <text evidence="1">The sequence shown here is derived from an EMBL/GenBank/DDBJ whole genome shotgun (WGS) entry which is preliminary data.</text>
</comment>
<evidence type="ECO:0000313" key="1">
    <source>
        <dbReference type="EMBL" id="CAF9943271.1"/>
    </source>
</evidence>
<dbReference type="AlphaFoldDB" id="A0A8H3J9M4"/>
<dbReference type="Proteomes" id="UP000664203">
    <property type="component" value="Unassembled WGS sequence"/>
</dbReference>
<dbReference type="OrthoDB" id="5340163at2759"/>
<proteinExistence type="predicted"/>
<organism evidence="1 2">
    <name type="scientific">Alectoria fallacina</name>
    <dbReference type="NCBI Taxonomy" id="1903189"/>
    <lineage>
        <taxon>Eukaryota</taxon>
        <taxon>Fungi</taxon>
        <taxon>Dikarya</taxon>
        <taxon>Ascomycota</taxon>
        <taxon>Pezizomycotina</taxon>
        <taxon>Lecanoromycetes</taxon>
        <taxon>OSLEUM clade</taxon>
        <taxon>Lecanoromycetidae</taxon>
        <taxon>Lecanorales</taxon>
        <taxon>Lecanorineae</taxon>
        <taxon>Parmeliaceae</taxon>
        <taxon>Alectoria</taxon>
    </lineage>
</organism>
<sequence>MICLEEACGTMAIVYKSRENLRTALEFYLTDKTPGFKAVYRAPLNDPNHLHIALQQDEQFLLHNLAKRLGSTVELEYNTVDPLETVLVPAMSVEQEARYGKLGTKNNDLRLVVRRNREDLIAALPPKRVWLSIKHLRSLEHDGTDNQTTSVVKKGGKEDAIVDGKPWFSIGITSSVNHPDFGLVNARTLDDESQMHIRQELEFVFNKPGSIRNCGKTATPAHQSVTYLDSNLHMQASRPFENAAQWLATQPASWTRGHGKDLPLQSRVR</sequence>
<protein>
    <submittedName>
        <fullName evidence="1">Uncharacterized protein</fullName>
    </submittedName>
</protein>
<reference evidence="1" key="1">
    <citation type="submission" date="2021-03" db="EMBL/GenBank/DDBJ databases">
        <authorList>
            <person name="Tagirdzhanova G."/>
        </authorList>
    </citation>
    <scope>NUCLEOTIDE SEQUENCE</scope>
</reference>
<name>A0A8H3J9M4_9LECA</name>
<evidence type="ECO:0000313" key="2">
    <source>
        <dbReference type="Proteomes" id="UP000664203"/>
    </source>
</evidence>